<dbReference type="PANTHER" id="PTHR45339:SF1">
    <property type="entry name" value="HYBRID SIGNAL TRANSDUCTION HISTIDINE KINASE J"/>
    <property type="match status" value="1"/>
</dbReference>
<keyword evidence="8" id="KW-0547">Nucleotide-binding</keyword>
<dbReference type="GO" id="GO:0000155">
    <property type="term" value="F:phosphorelay sensor kinase activity"/>
    <property type="evidence" value="ECO:0007669"/>
    <property type="project" value="InterPro"/>
</dbReference>
<evidence type="ECO:0000256" key="11">
    <source>
        <dbReference type="ARBA" id="ARBA00022840"/>
    </source>
</evidence>
<evidence type="ECO:0000256" key="10">
    <source>
        <dbReference type="ARBA" id="ARBA00022801"/>
    </source>
</evidence>
<evidence type="ECO:0000259" key="20">
    <source>
        <dbReference type="PROSITE" id="PS50109"/>
    </source>
</evidence>
<protein>
    <recommendedName>
        <fullName evidence="16">Sensory/regulatory protein RpfC</fullName>
        <ecNumber evidence="3">2.7.13.3</ecNumber>
    </recommendedName>
</protein>
<evidence type="ECO:0000256" key="18">
    <source>
        <dbReference type="SAM" id="Coils"/>
    </source>
</evidence>
<dbReference type="SMART" id="SM00387">
    <property type="entry name" value="HATPase_c"/>
    <property type="match status" value="1"/>
</dbReference>
<dbReference type="InterPro" id="IPR004358">
    <property type="entry name" value="Sig_transdc_His_kin-like_C"/>
</dbReference>
<dbReference type="Pfam" id="PF00512">
    <property type="entry name" value="HisKA"/>
    <property type="match status" value="1"/>
</dbReference>
<dbReference type="PROSITE" id="PS50112">
    <property type="entry name" value="PAS"/>
    <property type="match status" value="1"/>
</dbReference>
<dbReference type="Pfam" id="PF00072">
    <property type="entry name" value="Response_reg"/>
    <property type="match status" value="2"/>
</dbReference>
<keyword evidence="5 17" id="KW-0597">Phosphoprotein</keyword>
<evidence type="ECO:0000256" key="3">
    <source>
        <dbReference type="ARBA" id="ARBA00012438"/>
    </source>
</evidence>
<dbReference type="InterPro" id="IPR003661">
    <property type="entry name" value="HisK_dim/P_dom"/>
</dbReference>
<dbReference type="SMART" id="SM00448">
    <property type="entry name" value="REC"/>
    <property type="match status" value="2"/>
</dbReference>
<dbReference type="Pfam" id="PF13426">
    <property type="entry name" value="PAS_9"/>
    <property type="match status" value="1"/>
</dbReference>
<evidence type="ECO:0000256" key="17">
    <source>
        <dbReference type="PROSITE-ProRule" id="PRU00169"/>
    </source>
</evidence>
<dbReference type="GO" id="GO:0016787">
    <property type="term" value="F:hydrolase activity"/>
    <property type="evidence" value="ECO:0007669"/>
    <property type="project" value="UniProtKB-KW"/>
</dbReference>
<feature type="domain" description="Response regulatory" evidence="21">
    <location>
        <begin position="785"/>
        <end position="909"/>
    </location>
</feature>
<dbReference type="Gene3D" id="3.40.50.2300">
    <property type="match status" value="2"/>
</dbReference>
<dbReference type="InterPro" id="IPR042240">
    <property type="entry name" value="CHASE_sf"/>
</dbReference>
<organism evidence="25 26">
    <name type="scientific">Vibrio aestuarianus</name>
    <dbReference type="NCBI Taxonomy" id="28171"/>
    <lineage>
        <taxon>Bacteria</taxon>
        <taxon>Pseudomonadati</taxon>
        <taxon>Pseudomonadota</taxon>
        <taxon>Gammaproteobacteria</taxon>
        <taxon>Vibrionales</taxon>
        <taxon>Vibrionaceae</taxon>
        <taxon>Vibrio</taxon>
    </lineage>
</organism>
<evidence type="ECO:0000256" key="7">
    <source>
        <dbReference type="ARBA" id="ARBA00022692"/>
    </source>
</evidence>
<dbReference type="PROSITE" id="PS50110">
    <property type="entry name" value="RESPONSE_REGULATORY"/>
    <property type="match status" value="2"/>
</dbReference>
<comment type="subcellular location">
    <subcellularLocation>
        <location evidence="2">Cell membrane</location>
        <topology evidence="2">Multi-pass membrane protein</topology>
    </subcellularLocation>
</comment>
<dbReference type="EMBL" id="CP118709">
    <property type="protein sequence ID" value="WGK80510.1"/>
    <property type="molecule type" value="Genomic_DNA"/>
</dbReference>
<dbReference type="Pfam" id="PF03924">
    <property type="entry name" value="CHASE"/>
    <property type="match status" value="1"/>
</dbReference>
<dbReference type="PANTHER" id="PTHR45339">
    <property type="entry name" value="HYBRID SIGNAL TRANSDUCTION HISTIDINE KINASE J"/>
    <property type="match status" value="1"/>
</dbReference>
<keyword evidence="9" id="KW-0418">Kinase</keyword>
<dbReference type="InterPro" id="IPR006189">
    <property type="entry name" value="CHASE_dom"/>
</dbReference>
<keyword evidence="7 19" id="KW-0812">Transmembrane</keyword>
<evidence type="ECO:0000259" key="21">
    <source>
        <dbReference type="PROSITE" id="PS50110"/>
    </source>
</evidence>
<dbReference type="SUPFAM" id="SSF55874">
    <property type="entry name" value="ATPase domain of HSP90 chaperone/DNA topoisomerase II/histidine kinase"/>
    <property type="match status" value="1"/>
</dbReference>
<dbReference type="NCBIfam" id="TIGR00229">
    <property type="entry name" value="sensory_box"/>
    <property type="match status" value="1"/>
</dbReference>
<evidence type="ECO:0000256" key="13">
    <source>
        <dbReference type="ARBA" id="ARBA00023012"/>
    </source>
</evidence>
<dbReference type="CDD" id="cd00082">
    <property type="entry name" value="HisKA"/>
    <property type="match status" value="1"/>
</dbReference>
<evidence type="ECO:0000259" key="24">
    <source>
        <dbReference type="PROSITE" id="PS50839"/>
    </source>
</evidence>
<dbReference type="Gene3D" id="3.30.450.350">
    <property type="entry name" value="CHASE domain"/>
    <property type="match status" value="1"/>
</dbReference>
<evidence type="ECO:0000256" key="12">
    <source>
        <dbReference type="ARBA" id="ARBA00022989"/>
    </source>
</evidence>
<dbReference type="SMART" id="SM01079">
    <property type="entry name" value="CHASE"/>
    <property type="match status" value="1"/>
</dbReference>
<dbReference type="SUPFAM" id="SSF47384">
    <property type="entry name" value="Homodimeric domain of signal transducing histidine kinase"/>
    <property type="match status" value="1"/>
</dbReference>
<dbReference type="InterPro" id="IPR011006">
    <property type="entry name" value="CheY-like_superfamily"/>
</dbReference>
<dbReference type="SMART" id="SM00091">
    <property type="entry name" value="PAS"/>
    <property type="match status" value="1"/>
</dbReference>
<keyword evidence="18" id="KW-0175">Coiled coil</keyword>
<feature type="domain" description="PAS" evidence="22">
    <location>
        <begin position="389"/>
        <end position="464"/>
    </location>
</feature>
<evidence type="ECO:0000256" key="19">
    <source>
        <dbReference type="SAM" id="Phobius"/>
    </source>
</evidence>
<keyword evidence="13" id="KW-0902">Two-component regulatory system</keyword>
<dbReference type="PROSITE" id="PS50839">
    <property type="entry name" value="CHASE"/>
    <property type="match status" value="1"/>
</dbReference>
<keyword evidence="14 19" id="KW-0472">Membrane</keyword>
<sequence length="1277" mass="142256">MDLSQEARPKAALKLNKTILNALWLPLIILIFGLFTASHFNQLHQTERIEHIQHDLSARLQQISDGVAEKVTLYQYGIRGFRGAVMTAGVDAFDYEQMFRYTQTRDYPKEFPGARGFGFIRFVEPQQKEMFLKQARLDRPDKTFNIRSLSEHNSSLFVIQYIEPEERNKQAVGLDIGSEAMRRAAALDAAKNNSVRLTAPITLVQANKKALQGFLILMPVYNTNKIADSSSVEERLSKLVGWSYAPILIDEVLSAVAGLNDDVILTIGDINDGTSNHFFTRGSIQDRTPYQVTQTIDLFGRQWELNLIATNKFIESLPLNAYNQTYQEILTATLLLMLTVFIIQMIRSRRAQLANHKIELAQAREATLTETNLQLEKLVNQRTEEISQVNALQRSILSSAGYAIIATDFDGVITVFNPSAEKLVGYSASEVVGKKTPAIFHLPEEVVRRAKELSLELGKTVEAGFDAFVAKAKLGKSDINRWTYVSKNGQHIPVKLYVSGLRDDHGQLVGFLGIAYDLTEQLQKEKELAEAKEQAEFANQAKSDFLANMSHEIRTPMNAILGLLQMTLNTELSSQQTDYLNKTKSAAQSLLILLNDILDFSKVEAGKLELEQSPFSLPELLQETGILLSSSLQNKAIEIIYQVAPDVPTILIGDSLRLRQILLNLAGNAIKFTNSGEIKISIETQQVSDNSCTLLFKVSDTGIGMTQEQQAIIFNGFSQAESSISRKYGGTGLGLSIVKRLVNLMQGDISVTSQLDEGSEFAFTITLDFSPVCTDIYSHITHGLKILLVEDNETARLILQDTLQRLGCQVFAVPNADEALAQLNHLAQQDEVIDLAFVDWKLPDMDGLALTRAIKNQKNIKKTPLVIMITAFGREILDKHLEATHELLETVLIKPVTPELIKQTIINVLQSKSTTLEETRITKNSNDTLAGINILLVEDNPTNRLVATELLSQRGATIIEAESGFKALEILQNQQFSLVLMDIQMPGMDGYETTRQIRQNMKLTQLPILAMTANARPEDKAACLAAGMNEHIAKPFEINEVIQKIQHFVTQSSAPTDLPVERQTVAPRNQKISVQAQEYADKHGIELHQAITRIGDFSVYLKVVNQFVIDMQEAISQLQATELVTDVALRVYHSLKSGSASCGLIPLSKKLEKAEYECSIATTETMKRNSSLLADVLFAQSQLKSLINLLSDEQPTTATPPAMDKAIFREKLLMLERCFNTSNMEATTVFEEISAQLKTVDEELTKQLAEQVQNLAFEQAAAILKEIMKCQEFSDAI</sequence>
<dbReference type="PROSITE" id="PS50113">
    <property type="entry name" value="PAC"/>
    <property type="match status" value="1"/>
</dbReference>
<comment type="catalytic activity">
    <reaction evidence="1">
        <text>ATP + protein L-histidine = ADP + protein N-phospho-L-histidine.</text>
        <dbReference type="EC" id="2.7.13.3"/>
    </reaction>
</comment>
<feature type="transmembrane region" description="Helical" evidence="19">
    <location>
        <begin position="21"/>
        <end position="40"/>
    </location>
</feature>
<keyword evidence="4" id="KW-1003">Cell membrane</keyword>
<evidence type="ECO:0000259" key="23">
    <source>
        <dbReference type="PROSITE" id="PS50113"/>
    </source>
</evidence>
<dbReference type="FunFam" id="1.10.287.130:FF:000002">
    <property type="entry name" value="Two-component osmosensing histidine kinase"/>
    <property type="match status" value="1"/>
</dbReference>
<dbReference type="SUPFAM" id="SSF47226">
    <property type="entry name" value="Histidine-containing phosphotransfer domain, HPT domain"/>
    <property type="match status" value="1"/>
</dbReference>
<dbReference type="CDD" id="cd16922">
    <property type="entry name" value="HATPase_EvgS-ArcB-TorS-like"/>
    <property type="match status" value="1"/>
</dbReference>
<feature type="domain" description="PAC" evidence="23">
    <location>
        <begin position="478"/>
        <end position="530"/>
    </location>
</feature>
<name>A0AAX3U1R4_9VIBR</name>
<dbReference type="SMART" id="SM00388">
    <property type="entry name" value="HisKA"/>
    <property type="match status" value="1"/>
</dbReference>
<evidence type="ECO:0000256" key="2">
    <source>
        <dbReference type="ARBA" id="ARBA00004651"/>
    </source>
</evidence>
<dbReference type="InterPro" id="IPR001789">
    <property type="entry name" value="Sig_transdc_resp-reg_receiver"/>
</dbReference>
<dbReference type="FunFam" id="3.30.565.10:FF:000010">
    <property type="entry name" value="Sensor histidine kinase RcsC"/>
    <property type="match status" value="1"/>
</dbReference>
<dbReference type="InterPro" id="IPR036097">
    <property type="entry name" value="HisK_dim/P_sf"/>
</dbReference>
<dbReference type="SMART" id="SM00086">
    <property type="entry name" value="PAC"/>
    <property type="match status" value="1"/>
</dbReference>
<dbReference type="CDD" id="cd00130">
    <property type="entry name" value="PAS"/>
    <property type="match status" value="1"/>
</dbReference>
<dbReference type="CDD" id="cd17546">
    <property type="entry name" value="REC_hyHK_CKI1_RcsC-like"/>
    <property type="match status" value="2"/>
</dbReference>
<dbReference type="Gene3D" id="1.10.287.130">
    <property type="match status" value="1"/>
</dbReference>
<comment type="subunit">
    <text evidence="15">At low DSF concentrations, interacts with RpfF.</text>
</comment>
<evidence type="ECO:0000256" key="4">
    <source>
        <dbReference type="ARBA" id="ARBA00022475"/>
    </source>
</evidence>
<evidence type="ECO:0000256" key="15">
    <source>
        <dbReference type="ARBA" id="ARBA00064003"/>
    </source>
</evidence>
<dbReference type="InterPro" id="IPR036890">
    <property type="entry name" value="HATPase_C_sf"/>
</dbReference>
<feature type="domain" description="Histidine kinase" evidence="20">
    <location>
        <begin position="548"/>
        <end position="769"/>
    </location>
</feature>
<reference evidence="25" key="1">
    <citation type="submission" date="2022-02" db="EMBL/GenBank/DDBJ databases">
        <title>Emergence and expansion in Europe of a Vibrio aestuarianus clonal complex pathogenic for oysters.</title>
        <authorList>
            <person name="Mesnil A."/>
            <person name="Travers M.-A."/>
        </authorList>
    </citation>
    <scope>NUCLEOTIDE SEQUENCE</scope>
    <source>
        <strain evidence="25">U29</strain>
    </source>
</reference>
<evidence type="ECO:0000256" key="1">
    <source>
        <dbReference type="ARBA" id="ARBA00000085"/>
    </source>
</evidence>
<feature type="domain" description="CHASE" evidence="24">
    <location>
        <begin position="89"/>
        <end position="261"/>
    </location>
</feature>
<keyword evidence="10" id="KW-0378">Hydrolase</keyword>
<dbReference type="InterPro" id="IPR036641">
    <property type="entry name" value="HPT_dom_sf"/>
</dbReference>
<feature type="modified residue" description="4-aspartylphosphate" evidence="17">
    <location>
        <position position="839"/>
    </location>
</feature>
<evidence type="ECO:0000259" key="22">
    <source>
        <dbReference type="PROSITE" id="PS50112"/>
    </source>
</evidence>
<dbReference type="InterPro" id="IPR035965">
    <property type="entry name" value="PAS-like_dom_sf"/>
</dbReference>
<dbReference type="InterPro" id="IPR003594">
    <property type="entry name" value="HATPase_dom"/>
</dbReference>
<gene>
    <name evidence="25" type="ORF">PYE51_07430</name>
</gene>
<dbReference type="EC" id="2.7.13.3" evidence="3"/>
<evidence type="ECO:0000256" key="16">
    <source>
        <dbReference type="ARBA" id="ARBA00068150"/>
    </source>
</evidence>
<dbReference type="RefSeq" id="WP_301063842.1">
    <property type="nucleotide sequence ID" value="NZ_CP118709.1"/>
</dbReference>
<dbReference type="GO" id="GO:0005524">
    <property type="term" value="F:ATP binding"/>
    <property type="evidence" value="ECO:0007669"/>
    <property type="project" value="UniProtKB-KW"/>
</dbReference>
<dbReference type="Pfam" id="PF02518">
    <property type="entry name" value="HATPase_c"/>
    <property type="match status" value="1"/>
</dbReference>
<evidence type="ECO:0000313" key="26">
    <source>
        <dbReference type="Proteomes" id="UP001239257"/>
    </source>
</evidence>
<evidence type="ECO:0000256" key="14">
    <source>
        <dbReference type="ARBA" id="ARBA00023136"/>
    </source>
</evidence>
<dbReference type="Gene3D" id="3.30.450.20">
    <property type="entry name" value="PAS domain"/>
    <property type="match status" value="1"/>
</dbReference>
<feature type="coiled-coil region" evidence="18">
    <location>
        <begin position="515"/>
        <end position="548"/>
    </location>
</feature>
<dbReference type="GO" id="GO:0005886">
    <property type="term" value="C:plasma membrane"/>
    <property type="evidence" value="ECO:0007669"/>
    <property type="project" value="UniProtKB-SubCell"/>
</dbReference>
<feature type="coiled-coil region" evidence="18">
    <location>
        <begin position="346"/>
        <end position="395"/>
    </location>
</feature>
<dbReference type="AlphaFoldDB" id="A0AAX3U1R4"/>
<dbReference type="PROSITE" id="PS50109">
    <property type="entry name" value="HIS_KIN"/>
    <property type="match status" value="1"/>
</dbReference>
<evidence type="ECO:0000313" key="25">
    <source>
        <dbReference type="EMBL" id="WGK80510.1"/>
    </source>
</evidence>
<dbReference type="InterPro" id="IPR000014">
    <property type="entry name" value="PAS"/>
</dbReference>
<dbReference type="InterPro" id="IPR000700">
    <property type="entry name" value="PAS-assoc_C"/>
</dbReference>
<dbReference type="SUPFAM" id="SSF52172">
    <property type="entry name" value="CheY-like"/>
    <property type="match status" value="2"/>
</dbReference>
<keyword evidence="11" id="KW-0067">ATP-binding</keyword>
<accession>A0AAX3U1R4</accession>
<dbReference type="SUPFAM" id="SSF55785">
    <property type="entry name" value="PYP-like sensor domain (PAS domain)"/>
    <property type="match status" value="1"/>
</dbReference>
<feature type="modified residue" description="4-aspartylphosphate" evidence="17">
    <location>
        <position position="982"/>
    </location>
</feature>
<dbReference type="Proteomes" id="UP001239257">
    <property type="component" value="Chromosome 1"/>
</dbReference>
<evidence type="ECO:0000256" key="8">
    <source>
        <dbReference type="ARBA" id="ARBA00022741"/>
    </source>
</evidence>
<feature type="domain" description="Response regulatory" evidence="21">
    <location>
        <begin position="933"/>
        <end position="1049"/>
    </location>
</feature>
<evidence type="ECO:0000256" key="5">
    <source>
        <dbReference type="ARBA" id="ARBA00022553"/>
    </source>
</evidence>
<evidence type="ECO:0000256" key="6">
    <source>
        <dbReference type="ARBA" id="ARBA00022679"/>
    </source>
</evidence>
<dbReference type="PRINTS" id="PR00344">
    <property type="entry name" value="BCTRLSENSOR"/>
</dbReference>
<keyword evidence="12 19" id="KW-1133">Transmembrane helix</keyword>
<dbReference type="InterPro" id="IPR001610">
    <property type="entry name" value="PAC"/>
</dbReference>
<evidence type="ECO:0000256" key="9">
    <source>
        <dbReference type="ARBA" id="ARBA00022777"/>
    </source>
</evidence>
<dbReference type="Gene3D" id="3.30.565.10">
    <property type="entry name" value="Histidine kinase-like ATPase, C-terminal domain"/>
    <property type="match status" value="1"/>
</dbReference>
<keyword evidence="6" id="KW-0808">Transferase</keyword>
<dbReference type="InterPro" id="IPR005467">
    <property type="entry name" value="His_kinase_dom"/>
</dbReference>
<proteinExistence type="predicted"/>